<keyword evidence="5 9" id="KW-0067">ATP-binding</keyword>
<dbReference type="GO" id="GO:0005737">
    <property type="term" value="C:cytoplasm"/>
    <property type="evidence" value="ECO:0007669"/>
    <property type="project" value="UniProtKB-SubCell"/>
</dbReference>
<dbReference type="RefSeq" id="WP_014575023.1">
    <property type="nucleotide sequence ID" value="NZ_CP010546.1"/>
</dbReference>
<dbReference type="EMBL" id="CP002077">
    <property type="protein sequence ID" value="ADK87128.1"/>
    <property type="molecule type" value="Genomic_DNA"/>
</dbReference>
<evidence type="ECO:0000313" key="13">
    <source>
        <dbReference type="Proteomes" id="UP000007756"/>
    </source>
</evidence>
<evidence type="ECO:0000256" key="2">
    <source>
        <dbReference type="ARBA" id="ARBA00022490"/>
    </source>
</evidence>
<dbReference type="PATRIC" id="fig|722438.3.peg.631"/>
<name>A0A0H3DN49_MYCPB</name>
<evidence type="ECO:0000256" key="5">
    <source>
        <dbReference type="ARBA" id="ARBA00022840"/>
    </source>
</evidence>
<reference evidence="12 13" key="1">
    <citation type="journal article" date="2010" name="Appl. Environ. Microbiol.">
        <title>Targeted chromosomal knockouts in Mycoplasma pneumoniae.</title>
        <authorList>
            <person name="Krishnakumar R."/>
            <person name="Assad-Garcia N."/>
            <person name="Benders G.A."/>
            <person name="Phan Q."/>
            <person name="Montague M.G."/>
            <person name="Glass J.I."/>
        </authorList>
    </citation>
    <scope>NUCLEOTIDE SEQUENCE [LARGE SCALE GENOMIC DNA]</scope>
    <source>
        <strain evidence="13">ATCC 15531 / DSM 22911 / NBRC 14401 / NCTC 10119 / FH</strain>
    </source>
</reference>
<evidence type="ECO:0000256" key="10">
    <source>
        <dbReference type="RuleBase" id="RU363038"/>
    </source>
</evidence>
<keyword evidence="4 9" id="KW-0547">Nucleotide-binding</keyword>
<dbReference type="GeneID" id="66608762"/>
<keyword evidence="7 9" id="KW-0030">Aminoacyl-tRNA synthetase</keyword>
<dbReference type="Gene3D" id="1.10.730.10">
    <property type="entry name" value="Isoleucyl-tRNA Synthetase, Domain 1"/>
    <property type="match status" value="1"/>
</dbReference>
<dbReference type="GO" id="GO:0006420">
    <property type="term" value="P:arginyl-tRNA aminoacylation"/>
    <property type="evidence" value="ECO:0007669"/>
    <property type="project" value="UniProtKB-UniRule"/>
</dbReference>
<feature type="domain" description="DALR anticodon binding" evidence="11">
    <location>
        <begin position="420"/>
        <end position="537"/>
    </location>
</feature>
<dbReference type="PaxDb" id="722438-MPNE_0654"/>
<dbReference type="EC" id="6.1.1.19" evidence="9"/>
<dbReference type="HAMAP" id="MF_00123">
    <property type="entry name" value="Arg_tRNA_synth"/>
    <property type="match status" value="1"/>
</dbReference>
<dbReference type="Pfam" id="PF05746">
    <property type="entry name" value="DALR_1"/>
    <property type="match status" value="1"/>
</dbReference>
<dbReference type="HOGENOM" id="CLU_006406_0_1_14"/>
<comment type="catalytic activity">
    <reaction evidence="8 9">
        <text>tRNA(Arg) + L-arginine + ATP = L-arginyl-tRNA(Arg) + AMP + diphosphate</text>
        <dbReference type="Rhea" id="RHEA:20301"/>
        <dbReference type="Rhea" id="RHEA-COMP:9658"/>
        <dbReference type="Rhea" id="RHEA-COMP:9673"/>
        <dbReference type="ChEBI" id="CHEBI:30616"/>
        <dbReference type="ChEBI" id="CHEBI:32682"/>
        <dbReference type="ChEBI" id="CHEBI:33019"/>
        <dbReference type="ChEBI" id="CHEBI:78442"/>
        <dbReference type="ChEBI" id="CHEBI:78513"/>
        <dbReference type="ChEBI" id="CHEBI:456215"/>
        <dbReference type="EC" id="6.1.1.19"/>
    </reaction>
</comment>
<sequence length="537" mass="62106">MLFINTDLQECLNALNLEFDEHKELVKLVKNNSFSGFASTVVFHLKGVNQKETAQQIAAWLLKHKKAHYRRVFVANNNFINFEISPQKYLDFLKTKPTFAPKPTKVLIEWVSANPTGELHLGHVRNAFFGHVLNNLMVFLGFQTVREYWVNDYGQQARVFGFSVYQALHLQQNIKVTPHPDGYEGELVDSIAKTITGIPLDNISFEEFLQQPFLDQLLADCTAKVLEVIKQDLATIHIHFDSWKFESQVVKETDYKKLLTQFKDEAHYEKDGAIWLKTTLYGDDKDRVLVRQDNRPSYFGTDVAYHLDKAARGFDLLYDIWGSDHEGHIKRMHCVYEGLKIHQKCQLKITALQLVMLYKNKEIVRLSKRAGNVITIKQMLQMLSEDAARWFMLSQTNNSIIKIDLDTANLQNSSNPVYYVQYAYARMCSVLKVVDQAALAQVNDCSLLTHEKEIALLDQLVYFKSLLEKVQVSHELHLLTNYLYETATLFHSWYKACKINDPAQYNLTQQRLLLLQSLHHVFGQLLQILNITAPQQM</sequence>
<keyword evidence="6 9" id="KW-0648">Protein biosynthesis</keyword>
<evidence type="ECO:0000256" key="4">
    <source>
        <dbReference type="ARBA" id="ARBA00022741"/>
    </source>
</evidence>
<dbReference type="PANTHER" id="PTHR11956:SF5">
    <property type="entry name" value="ARGININE--TRNA LIGASE, CYTOPLASMIC"/>
    <property type="match status" value="1"/>
</dbReference>
<dbReference type="InterPro" id="IPR009080">
    <property type="entry name" value="tRNAsynth_Ia_anticodon-bd"/>
</dbReference>
<feature type="short sequence motif" description="'HIGH' region" evidence="9">
    <location>
        <begin position="113"/>
        <end position="123"/>
    </location>
</feature>
<dbReference type="CDD" id="cd00671">
    <property type="entry name" value="ArgRS_core"/>
    <property type="match status" value="1"/>
</dbReference>
<comment type="subunit">
    <text evidence="9">Monomer.</text>
</comment>
<dbReference type="Gene3D" id="3.40.50.620">
    <property type="entry name" value="HUPs"/>
    <property type="match status" value="1"/>
</dbReference>
<evidence type="ECO:0000259" key="11">
    <source>
        <dbReference type="SMART" id="SM00836"/>
    </source>
</evidence>
<dbReference type="eggNOG" id="COG0018">
    <property type="taxonomic scope" value="Bacteria"/>
</dbReference>
<dbReference type="InterPro" id="IPR014729">
    <property type="entry name" value="Rossmann-like_a/b/a_fold"/>
</dbReference>
<dbReference type="PROSITE" id="PS00178">
    <property type="entry name" value="AA_TRNA_LIGASE_I"/>
    <property type="match status" value="1"/>
</dbReference>
<accession>A0A0H3DN49</accession>
<dbReference type="GO" id="GO:0005524">
    <property type="term" value="F:ATP binding"/>
    <property type="evidence" value="ECO:0007669"/>
    <property type="project" value="UniProtKB-UniRule"/>
</dbReference>
<dbReference type="InterPro" id="IPR001412">
    <property type="entry name" value="aa-tRNA-synth_I_CS"/>
</dbReference>
<evidence type="ECO:0000256" key="7">
    <source>
        <dbReference type="ARBA" id="ARBA00023146"/>
    </source>
</evidence>
<evidence type="ECO:0000256" key="1">
    <source>
        <dbReference type="ARBA" id="ARBA00005594"/>
    </source>
</evidence>
<dbReference type="GO" id="GO:0004814">
    <property type="term" value="F:arginine-tRNA ligase activity"/>
    <property type="evidence" value="ECO:0007669"/>
    <property type="project" value="UniProtKB-UniRule"/>
</dbReference>
<dbReference type="PANTHER" id="PTHR11956">
    <property type="entry name" value="ARGINYL-TRNA SYNTHETASE"/>
    <property type="match status" value="1"/>
</dbReference>
<dbReference type="SUPFAM" id="SSF52374">
    <property type="entry name" value="Nucleotidylyl transferase"/>
    <property type="match status" value="1"/>
</dbReference>
<gene>
    <name evidence="9 12" type="primary">argS</name>
    <name evidence="12" type="ordered locus">MPNE_0654</name>
</gene>
<dbReference type="AlphaFoldDB" id="A0A0H3DN49"/>
<evidence type="ECO:0000256" key="9">
    <source>
        <dbReference type="HAMAP-Rule" id="MF_00123"/>
    </source>
</evidence>
<dbReference type="PRINTS" id="PR01038">
    <property type="entry name" value="TRNASYNTHARG"/>
</dbReference>
<dbReference type="Proteomes" id="UP000007756">
    <property type="component" value="Chromosome"/>
</dbReference>
<keyword evidence="2 9" id="KW-0963">Cytoplasm</keyword>
<protein>
    <recommendedName>
        <fullName evidence="9">Arginine--tRNA ligase</fullName>
        <ecNumber evidence="9">6.1.1.19</ecNumber>
    </recommendedName>
    <alternativeName>
        <fullName evidence="9">Arginyl-tRNA synthetase</fullName>
        <shortName evidence="9">ArgRS</shortName>
    </alternativeName>
</protein>
<dbReference type="KEGG" id="mpj:MPNE_0654"/>
<evidence type="ECO:0000313" key="12">
    <source>
        <dbReference type="EMBL" id="ADK87128.1"/>
    </source>
</evidence>
<dbReference type="STRING" id="722438.F539_03145"/>
<organism evidence="12 13">
    <name type="scientific">Mycoplasmoides pneumoniae (strain ATCC 15531 / DSM 23978 / CIP 103766 / NBRC 14401 / NCTC 10119 / FH)</name>
    <name type="common">Mycoplasma pneumoniae</name>
    <dbReference type="NCBI Taxonomy" id="722438"/>
    <lineage>
        <taxon>Bacteria</taxon>
        <taxon>Bacillati</taxon>
        <taxon>Mycoplasmatota</taxon>
        <taxon>Mycoplasmoidales</taxon>
        <taxon>Mycoplasmoidaceae</taxon>
        <taxon>Mycoplasmoides</taxon>
    </lineage>
</organism>
<dbReference type="InterPro" id="IPR008909">
    <property type="entry name" value="DALR_anticod-bd"/>
</dbReference>
<comment type="similarity">
    <text evidence="1 9 10">Belongs to the class-I aminoacyl-tRNA synthetase family.</text>
</comment>
<proteinExistence type="inferred from homology"/>
<keyword evidence="3 9" id="KW-0436">Ligase</keyword>
<evidence type="ECO:0000256" key="8">
    <source>
        <dbReference type="ARBA" id="ARBA00049339"/>
    </source>
</evidence>
<dbReference type="NCBIfam" id="TIGR00456">
    <property type="entry name" value="argS"/>
    <property type="match status" value="1"/>
</dbReference>
<dbReference type="Pfam" id="PF00750">
    <property type="entry name" value="tRNA-synt_1d"/>
    <property type="match status" value="1"/>
</dbReference>
<dbReference type="SMART" id="SM00836">
    <property type="entry name" value="DALR_1"/>
    <property type="match status" value="1"/>
</dbReference>
<comment type="subcellular location">
    <subcellularLocation>
        <location evidence="9">Cytoplasm</location>
    </subcellularLocation>
</comment>
<dbReference type="InterPro" id="IPR035684">
    <property type="entry name" value="ArgRS_core"/>
</dbReference>
<evidence type="ECO:0000256" key="6">
    <source>
        <dbReference type="ARBA" id="ARBA00022917"/>
    </source>
</evidence>
<dbReference type="SUPFAM" id="SSF47323">
    <property type="entry name" value="Anticodon-binding domain of a subclass of class I aminoacyl-tRNA synthetases"/>
    <property type="match status" value="1"/>
</dbReference>
<evidence type="ECO:0000256" key="3">
    <source>
        <dbReference type="ARBA" id="ARBA00022598"/>
    </source>
</evidence>
<dbReference type="InterPro" id="IPR001278">
    <property type="entry name" value="Arg-tRNA-ligase"/>
</dbReference>